<comment type="catalytic activity">
    <reaction evidence="9">
        <text>(2R)-3-phosphoglycerate + UDP-alpha-D-glucose = (2R)-2-O-(alpha-D-glucopyranosyl)-3-phospho-glycerate + UDP + H(+)</text>
        <dbReference type="Rhea" id="RHEA:31319"/>
        <dbReference type="ChEBI" id="CHEBI:15378"/>
        <dbReference type="ChEBI" id="CHEBI:58223"/>
        <dbReference type="ChEBI" id="CHEBI:58272"/>
        <dbReference type="ChEBI" id="CHEBI:58885"/>
        <dbReference type="ChEBI" id="CHEBI:62600"/>
        <dbReference type="EC" id="2.4.1.266"/>
    </reaction>
    <physiologicalReaction direction="left-to-right" evidence="9">
        <dbReference type="Rhea" id="RHEA:31320"/>
    </physiologicalReaction>
</comment>
<reference evidence="13" key="1">
    <citation type="submission" date="2019-11" db="EMBL/GenBank/DDBJ databases">
        <title>Complete genome sequence of Corynebacterium kalinowskii 1959, a novel Corynebacterium species isolated from soil of a small paddock in Vilsendorf, Germany.</title>
        <authorList>
            <person name="Schaffert L."/>
            <person name="Ruwe M."/>
            <person name="Milse J."/>
            <person name="Hanuschka K."/>
            <person name="Ortseifen V."/>
            <person name="Droste J."/>
            <person name="Brandt D."/>
            <person name="Schlueter L."/>
            <person name="Kutter Y."/>
            <person name="Vinke S."/>
            <person name="Viehoefer P."/>
            <person name="Jacob L."/>
            <person name="Luebke N.-C."/>
            <person name="Schulte-Berndt E."/>
            <person name="Hain C."/>
            <person name="Linder M."/>
            <person name="Schmidt P."/>
            <person name="Wollenschlaeger L."/>
            <person name="Luttermann T."/>
            <person name="Thieme E."/>
            <person name="Hassa J."/>
            <person name="Haak M."/>
            <person name="Wittchen M."/>
            <person name="Mentz A."/>
            <person name="Persicke M."/>
            <person name="Busche T."/>
            <person name="Ruckert C."/>
        </authorList>
    </citation>
    <scope>NUCLEOTIDE SEQUENCE [LARGE SCALE GENOMIC DNA]</scope>
    <source>
        <strain evidence="13">1959</strain>
    </source>
</reference>
<dbReference type="EC" id="2.4.1.266" evidence="7"/>
<dbReference type="Pfam" id="PF00535">
    <property type="entry name" value="Glycos_transf_2"/>
    <property type="match status" value="1"/>
</dbReference>
<dbReference type="GO" id="GO:0016757">
    <property type="term" value="F:glycosyltransferase activity"/>
    <property type="evidence" value="ECO:0007669"/>
    <property type="project" value="UniProtKB-KW"/>
</dbReference>
<comment type="catalytic activity">
    <reaction evidence="10">
        <text>an NDP-alpha-D-glucose + (2R)-3-phosphoglycerate = (2R)-2-O-(alpha-D-glucopyranosyl)-3-phospho-glycerate + a ribonucleoside 5'-diphosphate + H(+)</text>
        <dbReference type="Rhea" id="RHEA:47244"/>
        <dbReference type="ChEBI" id="CHEBI:15378"/>
        <dbReference type="ChEBI" id="CHEBI:57930"/>
        <dbReference type="ChEBI" id="CHEBI:58272"/>
        <dbReference type="ChEBI" id="CHEBI:62600"/>
        <dbReference type="ChEBI" id="CHEBI:76533"/>
        <dbReference type="EC" id="2.4.1.266"/>
    </reaction>
    <physiologicalReaction direction="left-to-right" evidence="10">
        <dbReference type="Rhea" id="RHEA:47245"/>
    </physiologicalReaction>
</comment>
<evidence type="ECO:0000256" key="1">
    <source>
        <dbReference type="ARBA" id="ARBA00001936"/>
    </source>
</evidence>
<dbReference type="PANTHER" id="PTHR48090">
    <property type="entry name" value="UNDECAPRENYL-PHOSPHATE 4-DEOXY-4-FORMAMIDO-L-ARABINOSE TRANSFERASE-RELATED"/>
    <property type="match status" value="1"/>
</dbReference>
<gene>
    <name evidence="12" type="primary">gpgS</name>
    <name evidence="12" type="ORF">CKALI_07665</name>
</gene>
<sequence length="254" mass="27467">MSELLRRASVVIPALNEGATVAEVVRCAVADGPGEVIVIDSDSTDATAREAERAGAVVLNWREVLPDVETRPGKGEALWRGVAAARGEIVVFLDADLLQPRSHLVRDLVAPFSATEVQLVKGHYQRAFEGHATGGGRVTELTAKPLLRHFFPELSGVQQPLGGEYAIRRPAARELPFTEGYGVEVGLLLDVAEKYGPEAIAQVDLGSRFHRNRPLAELAPMADIVSRTVLSRVPELLRTVARPHERPPLATLST</sequence>
<evidence type="ECO:0000256" key="9">
    <source>
        <dbReference type="ARBA" id="ARBA00048689"/>
    </source>
</evidence>
<dbReference type="EMBL" id="CP046452">
    <property type="protein sequence ID" value="QGU02395.1"/>
    <property type="molecule type" value="Genomic_DNA"/>
</dbReference>
<organism evidence="12 13">
    <name type="scientific">Corynebacterium kalinowskii</name>
    <dbReference type="NCBI Taxonomy" id="2675216"/>
    <lineage>
        <taxon>Bacteria</taxon>
        <taxon>Bacillati</taxon>
        <taxon>Actinomycetota</taxon>
        <taxon>Actinomycetes</taxon>
        <taxon>Mycobacteriales</taxon>
        <taxon>Corynebacteriaceae</taxon>
        <taxon>Corynebacterium</taxon>
    </lineage>
</organism>
<evidence type="ECO:0000256" key="8">
    <source>
        <dbReference type="ARBA" id="ARBA00040894"/>
    </source>
</evidence>
<protein>
    <recommendedName>
        <fullName evidence="8">Glucosyl-3-phosphoglycerate synthase</fullName>
        <ecNumber evidence="7">2.4.1.266</ecNumber>
    </recommendedName>
</protein>
<keyword evidence="4 12" id="KW-0328">Glycosyltransferase</keyword>
<evidence type="ECO:0000256" key="4">
    <source>
        <dbReference type="ARBA" id="ARBA00022676"/>
    </source>
</evidence>
<evidence type="ECO:0000256" key="6">
    <source>
        <dbReference type="ARBA" id="ARBA00022842"/>
    </source>
</evidence>
<dbReference type="InterPro" id="IPR001173">
    <property type="entry name" value="Glyco_trans_2-like"/>
</dbReference>
<feature type="domain" description="Glycosyltransferase 2-like" evidence="11">
    <location>
        <begin position="9"/>
        <end position="130"/>
    </location>
</feature>
<evidence type="ECO:0000313" key="13">
    <source>
        <dbReference type="Proteomes" id="UP000427071"/>
    </source>
</evidence>
<accession>A0A6B8VTX5</accession>
<keyword evidence="6" id="KW-0460">Magnesium</keyword>
<dbReference type="InterPro" id="IPR050256">
    <property type="entry name" value="Glycosyltransferase_2"/>
</dbReference>
<dbReference type="RefSeq" id="WP_156192718.1">
    <property type="nucleotide sequence ID" value="NZ_CP046452.1"/>
</dbReference>
<dbReference type="Proteomes" id="UP000427071">
    <property type="component" value="Chromosome"/>
</dbReference>
<dbReference type="Gene3D" id="3.90.550.10">
    <property type="entry name" value="Spore Coat Polysaccharide Biosynthesis Protein SpsA, Chain A"/>
    <property type="match status" value="1"/>
</dbReference>
<dbReference type="SUPFAM" id="SSF53448">
    <property type="entry name" value="Nucleotide-diphospho-sugar transferases"/>
    <property type="match status" value="1"/>
</dbReference>
<evidence type="ECO:0000256" key="10">
    <source>
        <dbReference type="ARBA" id="ARBA00048997"/>
    </source>
</evidence>
<evidence type="ECO:0000256" key="5">
    <source>
        <dbReference type="ARBA" id="ARBA00022679"/>
    </source>
</evidence>
<comment type="similarity">
    <text evidence="3">Belongs to the glycosyltransferase 2 family.</text>
</comment>
<comment type="cofactor">
    <cofactor evidence="2">
        <name>Mg(2+)</name>
        <dbReference type="ChEBI" id="CHEBI:18420"/>
    </cofactor>
</comment>
<keyword evidence="5 12" id="KW-0808">Transferase</keyword>
<name>A0A6B8VTX5_9CORY</name>
<evidence type="ECO:0000256" key="2">
    <source>
        <dbReference type="ARBA" id="ARBA00001946"/>
    </source>
</evidence>
<proteinExistence type="inferred from homology"/>
<evidence type="ECO:0000256" key="7">
    <source>
        <dbReference type="ARBA" id="ARBA00039022"/>
    </source>
</evidence>
<evidence type="ECO:0000313" key="12">
    <source>
        <dbReference type="EMBL" id="QGU02395.1"/>
    </source>
</evidence>
<dbReference type="PANTHER" id="PTHR48090:SF10">
    <property type="entry name" value="GLUCOSYL-3-PHOSPHOGLYCERATE SYNTHASE"/>
    <property type="match status" value="1"/>
</dbReference>
<evidence type="ECO:0000256" key="3">
    <source>
        <dbReference type="ARBA" id="ARBA00006739"/>
    </source>
</evidence>
<dbReference type="InterPro" id="IPR029044">
    <property type="entry name" value="Nucleotide-diphossugar_trans"/>
</dbReference>
<dbReference type="CDD" id="cd04179">
    <property type="entry name" value="DPM_DPG-synthase_like"/>
    <property type="match status" value="1"/>
</dbReference>
<keyword evidence="13" id="KW-1185">Reference proteome</keyword>
<dbReference type="NCBIfam" id="NF010496">
    <property type="entry name" value="PRK13915.1"/>
    <property type="match status" value="1"/>
</dbReference>
<dbReference type="AlphaFoldDB" id="A0A6B8VTX5"/>
<evidence type="ECO:0000259" key="11">
    <source>
        <dbReference type="Pfam" id="PF00535"/>
    </source>
</evidence>
<dbReference type="KEGG" id="ckw:CKALI_07665"/>
<comment type="cofactor">
    <cofactor evidence="1">
        <name>Mn(2+)</name>
        <dbReference type="ChEBI" id="CHEBI:29035"/>
    </cofactor>
</comment>